<dbReference type="SUPFAM" id="SSF52266">
    <property type="entry name" value="SGNH hydrolase"/>
    <property type="match status" value="1"/>
</dbReference>
<organism evidence="2 3">
    <name type="scientific">Bacillus gaemokensis</name>
    <dbReference type="NCBI Taxonomy" id="574375"/>
    <lineage>
        <taxon>Bacteria</taxon>
        <taxon>Bacillati</taxon>
        <taxon>Bacillota</taxon>
        <taxon>Bacilli</taxon>
        <taxon>Bacillales</taxon>
        <taxon>Bacillaceae</taxon>
        <taxon>Bacillus</taxon>
        <taxon>Bacillus cereus group</taxon>
    </lineage>
</organism>
<dbReference type="UniPathway" id="UPA00556"/>
<comment type="pathway">
    <text evidence="1">Cell wall biogenesis; lipoteichoic acid biosynthesis.</text>
</comment>
<evidence type="ECO:0000256" key="1">
    <source>
        <dbReference type="PIRNR" id="PIRNR021438"/>
    </source>
</evidence>
<dbReference type="Pfam" id="PF04914">
    <property type="entry name" value="DltD"/>
    <property type="match status" value="1"/>
</dbReference>
<sequence length="391" mass="45625">MKKATFGPMLLALALFAVFLLIPTRFLLPLVSDKKVEQAATSLKEEKIQSMILQQKMLEDPKYLPMYGSSEFARMDAFHPSNYFKVKPEGFTPFLLGRGGTQDLIHVLNFASTMDQLKDKKMVFVLSPQWFVPQGIDETHFAPNFSKQQGYHFLFNNDVKPEMKKQIAKRLLNFEIVKKEILLKTSLEGIVYDDTKHKIKAIAAKPFAYLYRNILDRKDLFTAMFNIKPHKEQLDPSLKQMNWDEARKHADQTGTLESKSNQYGIEDGYFNSKIKGKLKQRKGYLKNDAYHNSPEYEDLQIVLDLLKQTGAKPLFISVPVKGPWYDYAGFPKERRELYYKKVHEQIKKAGYPIADFSDHEYDKYFLKDHMHLGWKGWVYIDEAIQQFYKAN</sequence>
<comment type="similarity">
    <text evidence="1">Belongs to the DltD family.</text>
</comment>
<keyword evidence="1" id="KW-1003">Cell membrane</keyword>
<dbReference type="Proteomes" id="UP000027778">
    <property type="component" value="Unassembled WGS sequence"/>
</dbReference>
<evidence type="ECO:0000313" key="2">
    <source>
        <dbReference type="EMBL" id="KEK23638.1"/>
    </source>
</evidence>
<dbReference type="RefSeq" id="WP_033675426.1">
    <property type="nucleotide sequence ID" value="NZ_JOTM01000014.1"/>
</dbReference>
<dbReference type="AlphaFoldDB" id="A0A073KMN7"/>
<dbReference type="STRING" id="574375.AZF08_16710"/>
<protein>
    <recommendedName>
        <fullName evidence="1">Protein DltD</fullName>
    </recommendedName>
</protein>
<dbReference type="PIRSF" id="PIRSF021438">
    <property type="entry name" value="DltD"/>
    <property type="match status" value="1"/>
</dbReference>
<dbReference type="InterPro" id="IPR023896">
    <property type="entry name" value="LTA_DltD"/>
</dbReference>
<dbReference type="OrthoDB" id="1700484at2"/>
<dbReference type="Gene3D" id="3.40.50.1110">
    <property type="entry name" value="SGNH hydrolase"/>
    <property type="match status" value="1"/>
</dbReference>
<dbReference type="InterPro" id="IPR036514">
    <property type="entry name" value="SGNH_hydro_sf"/>
</dbReference>
<dbReference type="GO" id="GO:0005886">
    <property type="term" value="C:plasma membrane"/>
    <property type="evidence" value="ECO:0007669"/>
    <property type="project" value="UniProtKB-UniRule"/>
</dbReference>
<dbReference type="EMBL" id="JOTM01000014">
    <property type="protein sequence ID" value="KEK23638.1"/>
    <property type="molecule type" value="Genomic_DNA"/>
</dbReference>
<comment type="caution">
    <text evidence="2">The sequence shown here is derived from an EMBL/GenBank/DDBJ whole genome shotgun (WGS) entry which is preliminary data.</text>
</comment>
<keyword evidence="1" id="KW-0472">Membrane</keyword>
<dbReference type="PANTHER" id="PTHR40039:SF1">
    <property type="entry name" value="PROTEIN DLTD"/>
    <property type="match status" value="1"/>
</dbReference>
<keyword evidence="3" id="KW-1185">Reference proteome</keyword>
<dbReference type="InterPro" id="IPR006998">
    <property type="entry name" value="DltD"/>
</dbReference>
<name>A0A073KMN7_9BACI</name>
<dbReference type="eggNOG" id="COG3966">
    <property type="taxonomic scope" value="Bacteria"/>
</dbReference>
<accession>A0A073KMN7</accession>
<dbReference type="GO" id="GO:0070395">
    <property type="term" value="P:lipoteichoic acid biosynthetic process"/>
    <property type="evidence" value="ECO:0007669"/>
    <property type="project" value="UniProtKB-UniRule"/>
</dbReference>
<dbReference type="NCBIfam" id="TIGR04092">
    <property type="entry name" value="LTA_DltD"/>
    <property type="match status" value="1"/>
</dbReference>
<evidence type="ECO:0000313" key="3">
    <source>
        <dbReference type="Proteomes" id="UP000027778"/>
    </source>
</evidence>
<proteinExistence type="inferred from homology"/>
<reference evidence="2 3" key="1">
    <citation type="submission" date="2014-06" db="EMBL/GenBank/DDBJ databases">
        <title>Draft genome sequence of Bacillus gaemokensis JCM 15801 (MCCC 1A00707).</title>
        <authorList>
            <person name="Lai Q."/>
            <person name="Liu Y."/>
            <person name="Shao Z."/>
        </authorList>
    </citation>
    <scope>NUCLEOTIDE SEQUENCE [LARGE SCALE GENOMIC DNA]</scope>
    <source>
        <strain evidence="2 3">JCM 15801</strain>
    </source>
</reference>
<gene>
    <name evidence="2" type="ORF">BAGA_07880</name>
</gene>
<dbReference type="PANTHER" id="PTHR40039">
    <property type="entry name" value="PROTEIN DLTD"/>
    <property type="match status" value="1"/>
</dbReference>